<keyword evidence="2" id="KW-0472">Membrane</keyword>
<reference evidence="3 4" key="1">
    <citation type="journal article" date="2017" name="BMC Genomics">
        <title>Whole-genome assembly of Babesia ovata and comparative genomics between closely related pathogens.</title>
        <authorList>
            <person name="Yamagishi J."/>
            <person name="Asada M."/>
            <person name="Hakimi H."/>
            <person name="Tanaka T.Q."/>
            <person name="Sugimoto C."/>
            <person name="Kawazu S."/>
        </authorList>
    </citation>
    <scope>NUCLEOTIDE SEQUENCE [LARGE SCALE GENOMIC DNA]</scope>
    <source>
        <strain evidence="3 4">Miyake</strain>
    </source>
</reference>
<feature type="coiled-coil region" evidence="1">
    <location>
        <begin position="283"/>
        <end position="336"/>
    </location>
</feature>
<organism evidence="3 4">
    <name type="scientific">Babesia ovata</name>
    <dbReference type="NCBI Taxonomy" id="189622"/>
    <lineage>
        <taxon>Eukaryota</taxon>
        <taxon>Sar</taxon>
        <taxon>Alveolata</taxon>
        <taxon>Apicomplexa</taxon>
        <taxon>Aconoidasida</taxon>
        <taxon>Piroplasmida</taxon>
        <taxon>Babesiidae</taxon>
        <taxon>Babesia</taxon>
    </lineage>
</organism>
<keyword evidence="4" id="KW-1185">Reference proteome</keyword>
<comment type="caution">
    <text evidence="3">The sequence shown here is derived from an EMBL/GenBank/DDBJ whole genome shotgun (WGS) entry which is preliminary data.</text>
</comment>
<dbReference type="Proteomes" id="UP000236319">
    <property type="component" value="Unassembled WGS sequence"/>
</dbReference>
<proteinExistence type="predicted"/>
<dbReference type="RefSeq" id="XP_028865413.1">
    <property type="nucleotide sequence ID" value="XM_029009580.1"/>
</dbReference>
<evidence type="ECO:0000313" key="3">
    <source>
        <dbReference type="EMBL" id="GBE59170.1"/>
    </source>
</evidence>
<dbReference type="OrthoDB" id="433501at2759"/>
<accession>A0A2H6K860</accession>
<keyword evidence="1" id="KW-0175">Coiled coil</keyword>
<feature type="transmembrane region" description="Helical" evidence="2">
    <location>
        <begin position="1760"/>
        <end position="1783"/>
    </location>
</feature>
<dbReference type="VEuPathDB" id="PiroplasmaDB:BOVATA_006630"/>
<gene>
    <name evidence="3" type="ORF">BOVATA_006630</name>
</gene>
<name>A0A2H6K860_9APIC</name>
<evidence type="ECO:0000256" key="2">
    <source>
        <dbReference type="SAM" id="Phobius"/>
    </source>
</evidence>
<keyword evidence="2" id="KW-1133">Transmembrane helix</keyword>
<feature type="coiled-coil region" evidence="1">
    <location>
        <begin position="131"/>
        <end position="158"/>
    </location>
</feature>
<dbReference type="GeneID" id="39872940"/>
<keyword evidence="2" id="KW-0812">Transmembrane</keyword>
<evidence type="ECO:0000313" key="4">
    <source>
        <dbReference type="Proteomes" id="UP000236319"/>
    </source>
</evidence>
<protein>
    <recommendedName>
        <fullName evidence="5">C3H1-type domain-containing protein</fullName>
    </recommendedName>
</protein>
<evidence type="ECO:0008006" key="5">
    <source>
        <dbReference type="Google" id="ProtNLM"/>
    </source>
</evidence>
<sequence length="1822" mass="204341">MAPKKLTDCPENLRESIDWLIQVRHGNGEHGLKNLANALQRLIQKAIDDATNSLDKRRKELECPPKHWETTSYCTEKQNSIKDIETKIKELKSKDPQPTNDLNVHKSQLSMFKKEKDDHFNEVHYLTEDARNRALGDITERQNKLKDLQKELEAFIGKQEVKDANEIPAKGILENLCSGLQTFLGYDETSKGYSGEGIVYSDLDRLCDGVMAFLQGVLDTVKDDNVVTNYVVSPDLNSVLDTLTKNIGTGRKGLSDSVDSVKGWLGKYNEEVGKKTQAVTGPLRELKREIDTYKRTVETMRSDEVSRQHDKWKEQAEMYSEQATLANNALQDLDDKLKDTLRYHVDILLQAVKSFKRMADKDDMVKVLEQVEDHRQKITDHFQNVHDTAERTVKGFFAEVDRNMGELGRLVGLAGEAITNAEQKLDTLIKDAGKAHNLAHLKGKTVKILDGEIKAELESAVTRLTTAAGTPMDEVFNTKIKGVLTRLVEKINEAIKALGGEFKELNKQNNDTINAIVGHIREKIEKIKGNSGGRAEGLARAVDNVQKYADKFKEGKEGFETIVEGWLRMVLEKDGMSQGLLYGNVKGCIAKYVGVGESYFKHEYKPGKEKGDEIIQVIKKKITEKLKKIRKDLIQESGQAVTKILDEVTDGTTDKIQKYIRAVKDGCDHFSTQLGIKIEEKEFMDSFALEIAKAIETDKDGLFDSHPSPTDDPNLIDAVRIALVALYVTAKQATKVLDNFALDTNRGGTSIAGTVQGAYDKAETLYGYLQKALGQPAGSAGGTNHAAEVDQAIKGVSDEVGKLNDTFAFYVKHALDDAVRDVTQPLGDLKDFASELNGSDGLPKLVKQLEVLKTGLENGTGADGLKALIGKCKQANQEAKGYLDKQLTDGINKAKQYAEEYIKVVAKKVIQMVSEASAQINNTAKQEYSQSMEKEFTLLKEIVDNRRNEIENDIYFDSISVMKGLLKEMNNNIIILDTLNSKVDFVSRAIRISPFLTKILDYVRDDTKKTDPNFEGISNVNVHVKSLFVELSHIKHFSHEVSNRLSMLSEKVHNLQPQDLPDAGRPVLTALKDGMEKFIDHLQKHYVSRYSMQQWQPEEGEKYAKVCLTIMETVFHELYWLRRGCSNKNNHNKQIILADGNKLGAAFKKHGFDVSKDAKTQNGELKRDRNAGEIHTLLVKSSNDGKHLYTNDDEKEDAGPLKTFHVHLEEYFQVSHHRIPPKPKSPSNIYEMLQWLSGLRWNTMYNKLQGHFTKMFEELMAEYKLHTEALPVAVPPKMSETIKSPLTASHLNNELRKVCSRSHQTLIAILGHGHTDGIYACDYFNNSNNFLYPGSASSCFDTLVEIINLLYPQMCFLYKMCINGPSSSGWAECQYGRYVGGSDWLCNNKQCANQKCKLNANLSANQRADQTCDQHPNCGVKSPLQSFLEDGLQGFLPHSFTSPGCKLTCTVTNHFGKPCLTPMGFVDIGVAASHTKTGGELKEVLFDFCGDASKPLSTLCIVLNGLLRRPPQTLGDMFAFYHVFLQNYSREGTKHRITAFKEAVKKAYFGNEYTALTITAIQQTKSHDHSSNSHQNGDLYTLVECNNAKSSNIPSLPCGSYLQPLTLDARSMSTEKHADYYLSWIVYVTGTFYDLLKTLYEECCNNCNKPGTRCYDKCCVEKCPVKGAYVAEEPSKKLSTAKHTSECHSIVKCQKTHPTLYKYGFTFESPHKLSGNDGIEKQRSCIDFCKTLEKVIGDGCLLVKLIKDIDDFIWEIRQKFSITLLALWSLSLLYLLHITVVRLDVLRIRSHLKSPSSHRIAAQSLLAAARVKALANVKYFSP</sequence>
<evidence type="ECO:0000256" key="1">
    <source>
        <dbReference type="SAM" id="Coils"/>
    </source>
</evidence>
<dbReference type="EMBL" id="BDSA01000001">
    <property type="protein sequence ID" value="GBE59170.1"/>
    <property type="molecule type" value="Genomic_DNA"/>
</dbReference>